<feature type="chain" id="PRO_5014614586" evidence="2">
    <location>
        <begin position="26"/>
        <end position="117"/>
    </location>
</feature>
<comment type="caution">
    <text evidence="3">The sequence shown here is derived from an EMBL/GenBank/DDBJ whole genome shotgun (WGS) entry which is preliminary data.</text>
</comment>
<evidence type="ECO:0000313" key="3">
    <source>
        <dbReference type="EMBL" id="PND36328.1"/>
    </source>
</evidence>
<organism evidence="3 4">
    <name type="scientific">Kinneretia aquatilis</name>
    <dbReference type="NCBI Taxonomy" id="2070761"/>
    <lineage>
        <taxon>Bacteria</taxon>
        <taxon>Pseudomonadati</taxon>
        <taxon>Pseudomonadota</taxon>
        <taxon>Betaproteobacteria</taxon>
        <taxon>Burkholderiales</taxon>
        <taxon>Sphaerotilaceae</taxon>
        <taxon>Roseateles</taxon>
    </lineage>
</organism>
<dbReference type="RefSeq" id="WP_102770102.1">
    <property type="nucleotide sequence ID" value="NZ_POSP01000004.1"/>
</dbReference>
<keyword evidence="4" id="KW-1185">Reference proteome</keyword>
<protein>
    <submittedName>
        <fullName evidence="3">Uncharacterized protein</fullName>
    </submittedName>
</protein>
<feature type="compositionally biased region" description="Low complexity" evidence="1">
    <location>
        <begin position="100"/>
        <end position="117"/>
    </location>
</feature>
<reference evidence="3 4" key="1">
    <citation type="submission" date="2018-01" db="EMBL/GenBank/DDBJ databases">
        <title>Draft genome sequence of Paucibacter aquatile CR182 isolated from freshwater of the Nakdong River.</title>
        <authorList>
            <person name="Choi A."/>
            <person name="Chung E.J."/>
        </authorList>
    </citation>
    <scope>NUCLEOTIDE SEQUENCE [LARGE SCALE GENOMIC DNA]</scope>
    <source>
        <strain evidence="3 4">CR182</strain>
    </source>
</reference>
<name>A0A2N8KS84_9BURK</name>
<evidence type="ECO:0000256" key="2">
    <source>
        <dbReference type="SAM" id="SignalP"/>
    </source>
</evidence>
<keyword evidence="2" id="KW-0732">Signal</keyword>
<gene>
    <name evidence="3" type="ORF">C1O66_21740</name>
</gene>
<dbReference type="EMBL" id="POSP01000004">
    <property type="protein sequence ID" value="PND36328.1"/>
    <property type="molecule type" value="Genomic_DNA"/>
</dbReference>
<proteinExistence type="predicted"/>
<feature type="signal peptide" evidence="2">
    <location>
        <begin position="1"/>
        <end position="25"/>
    </location>
</feature>
<evidence type="ECO:0000256" key="1">
    <source>
        <dbReference type="SAM" id="MobiDB-lite"/>
    </source>
</evidence>
<dbReference type="AlphaFoldDB" id="A0A2N8KS84"/>
<evidence type="ECO:0000313" key="4">
    <source>
        <dbReference type="Proteomes" id="UP000235916"/>
    </source>
</evidence>
<dbReference type="Proteomes" id="UP000235916">
    <property type="component" value="Unassembled WGS sequence"/>
</dbReference>
<sequence length="117" mass="12685">MKKKMMMMKLVVCGLATCGFLSAQAVQPVDAGLQPLHERLSALAQDQKRLDEQLSREDGSAEARAHAWRRSKALAAERAQLERDIALARLRAQSPLLMHASPSPSESSPASQAPANP</sequence>
<accession>A0A2N8KS84</accession>
<feature type="region of interest" description="Disordered" evidence="1">
    <location>
        <begin position="96"/>
        <end position="117"/>
    </location>
</feature>